<evidence type="ECO:0000259" key="1">
    <source>
        <dbReference type="Pfam" id="PF13622"/>
    </source>
</evidence>
<dbReference type="EMBL" id="JACHOA010000008">
    <property type="protein sequence ID" value="MBB4615417.1"/>
    <property type="molecule type" value="Genomic_DNA"/>
</dbReference>
<sequence length="258" mass="27889">MTGALPTWFYEESEGVFTPSVLALGPWDRRWQNGVALAGLVAHLWERAPAPVAMVPARLTLDILRPTPMGPISARVTPLREGRKLQLLEVELLADGVPTIRATALRVREAEAPALAEAIHPLAPEGLPTLNGKRSRFGHIIETRLESGGLEVLGPGVVWARFLGEIVRGMRISPLVTAAMVADFGSGLSSVMDWREWSFANVDISLHLARMPRSEWIRVAARTASSGNGIGVVATSLADLNGDIGHAHQTLFFDRTSS</sequence>
<evidence type="ECO:0008006" key="5">
    <source>
        <dbReference type="Google" id="ProtNLM"/>
    </source>
</evidence>
<accession>A0A7W7AG62</accession>
<dbReference type="Pfam" id="PF20789">
    <property type="entry name" value="4HBT_3C"/>
    <property type="match status" value="1"/>
</dbReference>
<comment type="caution">
    <text evidence="3">The sequence shown here is derived from an EMBL/GenBank/DDBJ whole genome shotgun (WGS) entry which is preliminary data.</text>
</comment>
<dbReference type="InterPro" id="IPR049450">
    <property type="entry name" value="ACOT8-like_C"/>
</dbReference>
<evidence type="ECO:0000313" key="4">
    <source>
        <dbReference type="Proteomes" id="UP000538566"/>
    </source>
</evidence>
<keyword evidence="4" id="KW-1185">Reference proteome</keyword>
<dbReference type="OrthoDB" id="1413770at2"/>
<evidence type="ECO:0000313" key="3">
    <source>
        <dbReference type="EMBL" id="MBB4615417.1"/>
    </source>
</evidence>
<reference evidence="3 4" key="1">
    <citation type="submission" date="2020-08" db="EMBL/GenBank/DDBJ databases">
        <title>Genomic Encyclopedia of Type Strains, Phase IV (KMG-IV): sequencing the most valuable type-strain genomes for metagenomic binning, comparative biology and taxonomic classification.</title>
        <authorList>
            <person name="Goeker M."/>
        </authorList>
    </citation>
    <scope>NUCLEOTIDE SEQUENCE [LARGE SCALE GENOMIC DNA]</scope>
    <source>
        <strain evidence="3 4">DSM 17507</strain>
    </source>
</reference>
<dbReference type="InterPro" id="IPR042171">
    <property type="entry name" value="Acyl-CoA_hotdog"/>
</dbReference>
<dbReference type="InterPro" id="IPR049449">
    <property type="entry name" value="TesB_ACOT8-like_N"/>
</dbReference>
<name>A0A7W7AG62_9SPHN</name>
<gene>
    <name evidence="3" type="ORF">GGR37_003713</name>
</gene>
<dbReference type="SUPFAM" id="SSF54637">
    <property type="entry name" value="Thioesterase/thiol ester dehydrase-isomerase"/>
    <property type="match status" value="2"/>
</dbReference>
<dbReference type="Pfam" id="PF13622">
    <property type="entry name" value="4HBT_3"/>
    <property type="match status" value="1"/>
</dbReference>
<proteinExistence type="predicted"/>
<organism evidence="3 4">
    <name type="scientific">Novosphingobium taihuense</name>
    <dbReference type="NCBI Taxonomy" id="260085"/>
    <lineage>
        <taxon>Bacteria</taxon>
        <taxon>Pseudomonadati</taxon>
        <taxon>Pseudomonadota</taxon>
        <taxon>Alphaproteobacteria</taxon>
        <taxon>Sphingomonadales</taxon>
        <taxon>Sphingomonadaceae</taxon>
        <taxon>Novosphingobium</taxon>
    </lineage>
</organism>
<protein>
    <recommendedName>
        <fullName evidence="5">Thioesterase superfamily protein</fullName>
    </recommendedName>
</protein>
<evidence type="ECO:0000259" key="2">
    <source>
        <dbReference type="Pfam" id="PF20789"/>
    </source>
</evidence>
<dbReference type="AlphaFoldDB" id="A0A7W7AG62"/>
<dbReference type="InterPro" id="IPR029069">
    <property type="entry name" value="HotDog_dom_sf"/>
</dbReference>
<dbReference type="Gene3D" id="2.40.160.210">
    <property type="entry name" value="Acyl-CoA thioesterase, double hotdog domain"/>
    <property type="match status" value="1"/>
</dbReference>
<dbReference type="RefSeq" id="WP_144907339.1">
    <property type="nucleotide sequence ID" value="NZ_JACHOA010000008.1"/>
</dbReference>
<feature type="domain" description="Acyl-CoA thioesterase-like N-terminal HotDog" evidence="1">
    <location>
        <begin position="25"/>
        <end position="106"/>
    </location>
</feature>
<dbReference type="Proteomes" id="UP000538566">
    <property type="component" value="Unassembled WGS sequence"/>
</dbReference>
<feature type="domain" description="Acyl-CoA thioesterase-like C-terminal" evidence="2">
    <location>
        <begin position="128"/>
        <end position="252"/>
    </location>
</feature>